<organism evidence="1">
    <name type="scientific">mine drainage metagenome</name>
    <dbReference type="NCBI Taxonomy" id="410659"/>
    <lineage>
        <taxon>unclassified sequences</taxon>
        <taxon>metagenomes</taxon>
        <taxon>ecological metagenomes</taxon>
    </lineage>
</organism>
<sequence>MGVPEYLAIRGRLDRAGRFAPRHCTSTTYVREWPHGTSTSELERIAAGPDPVVVETVGDDGEVLQREIAEVRAEAVCEPGGSRTFRVRAYVGLHERASEVRVRRDDRVLWEQWIPGAPTVEVRLERAPRRGSVRSTRSAVLALAYSPPADEALASVTVVYRWGERGFRTVHVGPPQSIIEIPADGLAGGPGCRFLVTYSSGVRGCSAATDVFEWEPMPPQVTLVRPAPGERVVAGVPVVLEGFAEDPQHAAAPLEPQRLVWMIDDQVVATGPLTSVDTLASGHHDVTLVYRGDLEAEASVPVWVRKPEVPTADRWPDWDPIELR</sequence>
<dbReference type="AlphaFoldDB" id="A0A1J5QFD9"/>
<accession>A0A1J5QFD9</accession>
<gene>
    <name evidence="1" type="ORF">GALL_360730</name>
</gene>
<name>A0A1J5QFD9_9ZZZZ</name>
<proteinExistence type="predicted"/>
<evidence type="ECO:0000313" key="1">
    <source>
        <dbReference type="EMBL" id="OIQ82152.1"/>
    </source>
</evidence>
<comment type="caution">
    <text evidence="1">The sequence shown here is derived from an EMBL/GenBank/DDBJ whole genome shotgun (WGS) entry which is preliminary data.</text>
</comment>
<reference evidence="1" key="1">
    <citation type="submission" date="2016-10" db="EMBL/GenBank/DDBJ databases">
        <title>Sequence of Gallionella enrichment culture.</title>
        <authorList>
            <person name="Poehlein A."/>
            <person name="Muehling M."/>
            <person name="Daniel R."/>
        </authorList>
    </citation>
    <scope>NUCLEOTIDE SEQUENCE</scope>
</reference>
<protein>
    <submittedName>
        <fullName evidence="1">Uncharacterized protein</fullName>
    </submittedName>
</protein>
<dbReference type="EMBL" id="MLJW01000838">
    <property type="protein sequence ID" value="OIQ82152.1"/>
    <property type="molecule type" value="Genomic_DNA"/>
</dbReference>